<reference evidence="2 3" key="1">
    <citation type="submission" date="2019-05" db="EMBL/GenBank/DDBJ databases">
        <title>Streptomyces marianii sp. nov., a novel marine actinomycete from southern coast of India.</title>
        <authorList>
            <person name="Iniyan A.M."/>
            <person name="Wink J."/>
            <person name="Ramprasad E."/>
            <person name="Ramana C.V."/>
            <person name="Bunk B."/>
            <person name="Sproer C."/>
            <person name="Joseph F.-J.R.S."/>
            <person name="Vincent S.G.P."/>
        </authorList>
    </citation>
    <scope>NUCLEOTIDE SEQUENCE [LARGE SCALE GENOMIC DNA]</scope>
    <source>
        <strain evidence="2 3">ICN19</strain>
    </source>
</reference>
<dbReference type="AlphaFoldDB" id="A0A5R9ELX7"/>
<keyword evidence="3" id="KW-1185">Reference proteome</keyword>
<dbReference type="PANTHER" id="PTHR36445:SF1">
    <property type="entry name" value="GTP CYCLOHYDROLASE MPTA"/>
    <property type="match status" value="1"/>
</dbReference>
<evidence type="ECO:0000256" key="1">
    <source>
        <dbReference type="ARBA" id="ARBA00022801"/>
    </source>
</evidence>
<dbReference type="EMBL" id="VAWE01000001">
    <property type="protein sequence ID" value="TLQ48713.1"/>
    <property type="molecule type" value="Genomic_DNA"/>
</dbReference>
<dbReference type="GO" id="GO:0003934">
    <property type="term" value="F:GTP cyclohydrolase I activity"/>
    <property type="evidence" value="ECO:0007669"/>
    <property type="project" value="InterPro"/>
</dbReference>
<evidence type="ECO:0000313" key="2">
    <source>
        <dbReference type="EMBL" id="TLQ48713.1"/>
    </source>
</evidence>
<dbReference type="Pfam" id="PF02649">
    <property type="entry name" value="GCHY-1"/>
    <property type="match status" value="1"/>
</dbReference>
<evidence type="ECO:0000313" key="3">
    <source>
        <dbReference type="Proteomes" id="UP000305921"/>
    </source>
</evidence>
<dbReference type="Proteomes" id="UP000305921">
    <property type="component" value="Unassembled WGS sequence"/>
</dbReference>
<name>A0A5R9ELX7_9ACTN</name>
<proteinExistence type="predicted"/>
<dbReference type="InterPro" id="IPR003801">
    <property type="entry name" value="GTP_cyclohydrolase_FolE2/MptA"/>
</dbReference>
<organism evidence="2 3">
    <name type="scientific">Streptomyces marianii</name>
    <dbReference type="NCBI Taxonomy" id="1817406"/>
    <lineage>
        <taxon>Bacteria</taxon>
        <taxon>Bacillati</taxon>
        <taxon>Actinomycetota</taxon>
        <taxon>Actinomycetes</taxon>
        <taxon>Kitasatosporales</taxon>
        <taxon>Streptomycetaceae</taxon>
        <taxon>Streptomyces</taxon>
    </lineage>
</organism>
<sequence length="255" mass="27683">MHDVQSERDGRGIEIDQVGISGLRYPVTFDDGDLRQQGIADVMVAARLQHDRRGTHMSRMVALVHEFLQDFDPRAVGTVLKAGAAALDTPGLSMHLSTSIAREVVAPASGIPSWAVHDVLFAMHWDAGLVRLDTSVTCEVTSLCPCSKHISDYGAHNQRSEVTLRVTGEGDSAYPARVRELVGLATACSSAPVVPLVKRPDERVLTMQAYDNPVFVEDMAREVSAACRSRDLAHRVTVRNLESIHSHDAVAVVNG</sequence>
<dbReference type="OrthoDB" id="9774824at2"/>
<gene>
    <name evidence="2" type="ORF">FEF34_37050</name>
</gene>
<accession>A0A5R9ELX7</accession>
<dbReference type="PANTHER" id="PTHR36445">
    <property type="entry name" value="GTP CYCLOHYDROLASE MPTA"/>
    <property type="match status" value="1"/>
</dbReference>
<comment type="caution">
    <text evidence="2">The sequence shown here is derived from an EMBL/GenBank/DDBJ whole genome shotgun (WGS) entry which is preliminary data.</text>
</comment>
<keyword evidence="1 2" id="KW-0378">Hydrolase</keyword>
<protein>
    <submittedName>
        <fullName evidence="2">GTP cyclohydrolase I FolE2</fullName>
    </submittedName>
</protein>
<dbReference type="Gene3D" id="3.10.270.10">
    <property type="entry name" value="Urate Oxidase"/>
    <property type="match status" value="1"/>
</dbReference>